<evidence type="ECO:0000313" key="1">
    <source>
        <dbReference type="EMBL" id="KAH0742668.1"/>
    </source>
</evidence>
<keyword evidence="2" id="KW-1185">Reference proteome</keyword>
<organism evidence="1 2">
    <name type="scientific">Solanum tuberosum</name>
    <name type="common">Potato</name>
    <dbReference type="NCBI Taxonomy" id="4113"/>
    <lineage>
        <taxon>Eukaryota</taxon>
        <taxon>Viridiplantae</taxon>
        <taxon>Streptophyta</taxon>
        <taxon>Embryophyta</taxon>
        <taxon>Tracheophyta</taxon>
        <taxon>Spermatophyta</taxon>
        <taxon>Magnoliopsida</taxon>
        <taxon>eudicotyledons</taxon>
        <taxon>Gunneridae</taxon>
        <taxon>Pentapetalae</taxon>
        <taxon>asterids</taxon>
        <taxon>lamiids</taxon>
        <taxon>Solanales</taxon>
        <taxon>Solanaceae</taxon>
        <taxon>Solanoideae</taxon>
        <taxon>Solaneae</taxon>
        <taxon>Solanum</taxon>
    </lineage>
</organism>
<comment type="caution">
    <text evidence="1">The sequence shown here is derived from an EMBL/GenBank/DDBJ whole genome shotgun (WGS) entry which is preliminary data.</text>
</comment>
<dbReference type="EMBL" id="JAIVGD010000023">
    <property type="protein sequence ID" value="KAH0742668.1"/>
    <property type="molecule type" value="Genomic_DNA"/>
</dbReference>
<proteinExistence type="predicted"/>
<dbReference type="Proteomes" id="UP000826656">
    <property type="component" value="Unassembled WGS sequence"/>
</dbReference>
<evidence type="ECO:0000313" key="2">
    <source>
        <dbReference type="Proteomes" id="UP000826656"/>
    </source>
</evidence>
<name>A0ABQ7U8S0_SOLTU</name>
<gene>
    <name evidence="1" type="ORF">KY290_030661</name>
</gene>
<reference evidence="1 2" key="1">
    <citation type="journal article" date="2021" name="bioRxiv">
        <title>Chromosome-scale and haplotype-resolved genome assembly of a tetraploid potato cultivar.</title>
        <authorList>
            <person name="Sun H."/>
            <person name="Jiao W.-B."/>
            <person name="Krause K."/>
            <person name="Campoy J.A."/>
            <person name="Goel M."/>
            <person name="Folz-Donahue K."/>
            <person name="Kukat C."/>
            <person name="Huettel B."/>
            <person name="Schneeberger K."/>
        </authorList>
    </citation>
    <scope>NUCLEOTIDE SEQUENCE [LARGE SCALE GENOMIC DNA]</scope>
    <source>
        <strain evidence="1">SolTubOtavaFocal</strain>
        <tissue evidence="1">Leaves</tissue>
    </source>
</reference>
<protein>
    <submittedName>
        <fullName evidence="1">Uncharacterized protein</fullName>
    </submittedName>
</protein>
<sequence>MGGKMNCIGVKRGGSGSRNIHPAGSWSKLVTGLGLRFQLGWVYPIPSPTIDVLIINQTFKYRKLALNIGFVDTINIFTGKAVNNHFDHLTW</sequence>
<accession>A0ABQ7U8S0</accession>